<evidence type="ECO:0000256" key="4">
    <source>
        <dbReference type="ARBA" id="ARBA00022692"/>
    </source>
</evidence>
<evidence type="ECO:0000256" key="9">
    <source>
        <dbReference type="ARBA" id="ARBA00022967"/>
    </source>
</evidence>
<dbReference type="Pfam" id="PF16212">
    <property type="entry name" value="PhoLip_ATPase_C"/>
    <property type="match status" value="1"/>
</dbReference>
<keyword evidence="13" id="KW-0813">Transport</keyword>
<evidence type="ECO:0000256" key="15">
    <source>
        <dbReference type="ARBA" id="ARBA00049499"/>
    </source>
</evidence>
<dbReference type="InterPro" id="IPR008250">
    <property type="entry name" value="ATPase_P-typ_transduc_dom_A_sf"/>
</dbReference>
<feature type="transmembrane region" description="Helical" evidence="19">
    <location>
        <begin position="1048"/>
        <end position="1068"/>
    </location>
</feature>
<feature type="binding site" evidence="17">
    <location>
        <position position="288"/>
    </location>
    <ligand>
        <name>ATP</name>
        <dbReference type="ChEBI" id="CHEBI:30616"/>
    </ligand>
</feature>
<sequence>MASTSWEKICVGDALVVRADEELPADIVVLASSGEEGNCYVSTANLDGETNLKLKTAPSSMQTALVGIDSVGVDEADAVLAKALTKLQSMKATAQAEKPTNSIHSFSGSLRVGDIAEEALNPKQLLLRGTMLRNTVWCIGIVVYTGKDTRVVMNSRKAPLKVSNLERIVNQSMVVIFVVQGVLAVISAACFTIHSSTYRGYWYLYPGGAGSGIILPEPIGYWITFFILYSNMMPISLYATIEFCNAAQAMYIKCDAQMYDREFDFPAMVRSTNLIQELGQVQYIFSDKTGTLTQNVMELKCVSIASKAYGHVGEEKGFQGACAIEEARRRDPADRDAIDAFFEVLSVSHTVMVTTDKKGKVKFEAESPDEDALVSATSQMGYVFMGRQGHSCWVDVKTEPGKTTRRTYTTVAVNAFSSARKRMSVIVKRDNGEHYLFIKGADNVMLDRAVGSEVQLQAQLDGFARQGLRTLVIGRRKLLEDEVTNWMRDYEKALVAIEDREGCLERVAEKIETRLELLGATAIEDKLQVGVSTTIVRLRRGGIKLWVLTGDKLETARNIGFSTRVLTDDMDIMILDIEGKEDARALQDKLEAMLPRTEKATTGQVVCGIMVTGQALERLMGSGMEDKFLEIAQRCSVVIACRVSPLQKAQMVQLVRGKVKPTPVTLAVGDGANDVPMIQEAQVGVGICGREGRQAVNSADFAIGQFRFLQRLLLVHGRLDYLRTCKFILYTFWRNVMQVLLMFYYSFWSGYSGVSIFEDKVRMTFNVILFLPIVATGIFDRDMEDRIALSRPELYENGRLGLELNRYKMCETVVSALLHSLGILAISTLAFSGMSLQQAGDYYTYGTAVYSLLIIASNYRVAFMTITWNWVSIAMQVISFGGYTIFLAIYGVWRTIEPPFFSVPYHMASNAPFWVCCFSVPALSLYFDTAIWYVWKELRPSRRDLLLEKQAAGLLGKLNSGADAGCGGDRPGAFVSGGSGQLRAGAHGGPASPTLIGQPADVPEDSDRDNLLRNSKGEVIMRTHEPANWAFVQERLPSWQFILTWRRAAGLMLLPGGLLMLLGAIGLASSRMASQIRIHYDGQFYDGPPGSKVDEVFDIPCTVGSSCTAVVTAYADMEPPILVYYAVDPFFQNYNHYVRSVSSAQMSGKTPSSLQTCKDSLSNVYNGEDMVPCGLRALGMFNDTFEVLSHPLDTTGVAWAADVDYYTNPPDYSSRPNTSWLYRRFPTIPGLKAEGVKNEAFATWARPSAMPNVQKPYGYLRSPLKAGDTVTVRINASFPVASLSARKELVLTSLTNMGGRDDSLGLFLLIAGGICILSGILVVLQVLAFPRAPGDPGPFSSDLSIDGEGANEEH</sequence>
<accession>A0A7S1RD31</accession>
<comment type="similarity">
    <text evidence="2 19">Belongs to the cation transport ATPase (P-type) (TC 3.A.3) family. Type IV subfamily.</text>
</comment>
<dbReference type="FunFam" id="3.40.50.1000:FF:000001">
    <property type="entry name" value="Phospholipid-transporting ATPase IC"/>
    <property type="match status" value="1"/>
</dbReference>
<keyword evidence="8 18" id="KW-0460">Magnesium</keyword>
<feature type="transmembrane region" description="Helical" evidence="19">
    <location>
        <begin position="173"/>
        <end position="194"/>
    </location>
</feature>
<dbReference type="SUPFAM" id="SSF81660">
    <property type="entry name" value="Metal cation-transporting ATPase, ATP-binding domain N"/>
    <property type="match status" value="1"/>
</dbReference>
<feature type="transmembrane region" description="Helical" evidence="19">
    <location>
        <begin position="873"/>
        <end position="892"/>
    </location>
</feature>
<feature type="binding site" evidence="18">
    <location>
        <position position="287"/>
    </location>
    <ligand>
        <name>Mg(2+)</name>
        <dbReference type="ChEBI" id="CHEBI:18420"/>
    </ligand>
</feature>
<organism evidence="22">
    <name type="scientific">Alexandrium catenella</name>
    <name type="common">Red tide dinoflagellate</name>
    <name type="synonym">Gonyaulax catenella</name>
    <dbReference type="NCBI Taxonomy" id="2925"/>
    <lineage>
        <taxon>Eukaryota</taxon>
        <taxon>Sar</taxon>
        <taxon>Alveolata</taxon>
        <taxon>Dinophyceae</taxon>
        <taxon>Gonyaulacales</taxon>
        <taxon>Pyrocystaceae</taxon>
        <taxon>Alexandrium</taxon>
    </lineage>
</organism>
<reference evidence="22" key="1">
    <citation type="submission" date="2021-01" db="EMBL/GenBank/DDBJ databases">
        <authorList>
            <person name="Corre E."/>
            <person name="Pelletier E."/>
            <person name="Niang G."/>
            <person name="Scheremetjew M."/>
            <person name="Finn R."/>
            <person name="Kale V."/>
            <person name="Holt S."/>
            <person name="Cochrane G."/>
            <person name="Meng A."/>
            <person name="Brown T."/>
            <person name="Cohen L."/>
        </authorList>
    </citation>
    <scope>NUCLEOTIDE SEQUENCE</scope>
    <source>
        <strain evidence="22">OF101</strain>
    </source>
</reference>
<dbReference type="PANTHER" id="PTHR24092">
    <property type="entry name" value="PROBABLE PHOSPHOLIPID-TRANSPORTING ATPASE"/>
    <property type="match status" value="1"/>
</dbReference>
<protein>
    <recommendedName>
        <fullName evidence="19">Phospholipid-transporting ATPase</fullName>
        <ecNumber evidence="19">7.6.2.1</ecNumber>
    </recommendedName>
</protein>
<feature type="transmembrane region" description="Helical" evidence="19">
    <location>
        <begin position="1304"/>
        <end position="1329"/>
    </location>
</feature>
<evidence type="ECO:0000256" key="18">
    <source>
        <dbReference type="PIRSR" id="PIRSR606539-3"/>
    </source>
</evidence>
<dbReference type="Gene3D" id="2.70.150.10">
    <property type="entry name" value="Calcium-transporting ATPase, cytoplasmic transduction domain A"/>
    <property type="match status" value="1"/>
</dbReference>
<dbReference type="SFLD" id="SFLDF00027">
    <property type="entry name" value="p-type_atpase"/>
    <property type="match status" value="1"/>
</dbReference>
<dbReference type="GO" id="GO:0008554">
    <property type="term" value="F:P-type sodium transporter activity"/>
    <property type="evidence" value="ECO:0007669"/>
    <property type="project" value="UniProtKB-EC"/>
</dbReference>
<keyword evidence="11" id="KW-0915">Sodium</keyword>
<feature type="region of interest" description="Disordered" evidence="20">
    <location>
        <begin position="982"/>
        <end position="1009"/>
    </location>
</feature>
<feature type="transmembrane region" description="Helical" evidence="19">
    <location>
        <begin position="760"/>
        <end position="779"/>
    </location>
</feature>
<evidence type="ECO:0000256" key="6">
    <source>
        <dbReference type="ARBA" id="ARBA00022741"/>
    </source>
</evidence>
<evidence type="ECO:0000256" key="2">
    <source>
        <dbReference type="ARBA" id="ARBA00008109"/>
    </source>
</evidence>
<name>A0A7S1RD31_ALECA</name>
<evidence type="ECO:0000256" key="12">
    <source>
        <dbReference type="ARBA" id="ARBA00023136"/>
    </source>
</evidence>
<evidence type="ECO:0000256" key="3">
    <source>
        <dbReference type="ARBA" id="ARBA00009457"/>
    </source>
</evidence>
<feature type="binding site" evidence="17">
    <location>
        <position position="469"/>
    </location>
    <ligand>
        <name>ATP</name>
        <dbReference type="ChEBI" id="CHEBI:30616"/>
    </ligand>
</feature>
<dbReference type="SUPFAM" id="SSF81653">
    <property type="entry name" value="Calcium ATPase, transduction domain A"/>
    <property type="match status" value="1"/>
</dbReference>
<keyword evidence="13" id="KW-0739">Sodium transport</keyword>
<dbReference type="GO" id="GO:0016887">
    <property type="term" value="F:ATP hydrolysis activity"/>
    <property type="evidence" value="ECO:0007669"/>
    <property type="project" value="InterPro"/>
</dbReference>
<dbReference type="InterPro" id="IPR032630">
    <property type="entry name" value="P_typ_ATPase_c"/>
</dbReference>
<keyword evidence="12 19" id="KW-0472">Membrane</keyword>
<dbReference type="InterPro" id="IPR023298">
    <property type="entry name" value="ATPase_P-typ_TM_dom_sf"/>
</dbReference>
<feature type="transmembrane region" description="Helical" evidence="19">
    <location>
        <begin position="816"/>
        <end position="836"/>
    </location>
</feature>
<keyword evidence="6 17" id="KW-0547">Nucleotide-binding</keyword>
<feature type="binding site" evidence="17">
    <location>
        <position position="549"/>
    </location>
    <ligand>
        <name>ATP</name>
        <dbReference type="ChEBI" id="CHEBI:30616"/>
    </ligand>
</feature>
<feature type="transmembrane region" description="Helical" evidence="19">
    <location>
        <begin position="842"/>
        <end position="861"/>
    </location>
</feature>
<dbReference type="InterPro" id="IPR018303">
    <property type="entry name" value="ATPase_P-typ_P_site"/>
</dbReference>
<feature type="binding site" evidence="17">
    <location>
        <position position="648"/>
    </location>
    <ligand>
        <name>ATP</name>
        <dbReference type="ChEBI" id="CHEBI:30616"/>
    </ligand>
</feature>
<dbReference type="InterPro" id="IPR023299">
    <property type="entry name" value="ATPase_P-typ_cyto_dom_N"/>
</dbReference>
<comment type="catalytic activity">
    <reaction evidence="14 19">
        <text>ATP + H2O + phospholipidSide 1 = ADP + phosphate + phospholipidSide 2.</text>
        <dbReference type="EC" id="7.6.2.1"/>
    </reaction>
</comment>
<dbReference type="FunFam" id="3.40.50.1000:FF:000014">
    <property type="entry name" value="Phospholipid-transporting ATPase"/>
    <property type="match status" value="1"/>
</dbReference>
<dbReference type="GO" id="GO:0005524">
    <property type="term" value="F:ATP binding"/>
    <property type="evidence" value="ECO:0007669"/>
    <property type="project" value="UniProtKB-UniRule"/>
</dbReference>
<feature type="binding site" evidence="18">
    <location>
        <position position="289"/>
    </location>
    <ligand>
        <name>Mg(2+)</name>
        <dbReference type="ChEBI" id="CHEBI:18420"/>
    </ligand>
</feature>
<feature type="binding site" evidence="17">
    <location>
        <position position="674"/>
    </location>
    <ligand>
        <name>ATP</name>
        <dbReference type="ChEBI" id="CHEBI:30616"/>
    </ligand>
</feature>
<feature type="binding site" evidence="17">
    <location>
        <position position="289"/>
    </location>
    <ligand>
        <name>ATP</name>
        <dbReference type="ChEBI" id="CHEBI:30616"/>
    </ligand>
</feature>
<feature type="transmembrane region" description="Helical" evidence="19">
    <location>
        <begin position="912"/>
        <end position="935"/>
    </location>
</feature>
<comment type="catalytic activity">
    <reaction evidence="15">
        <text>Na(+)(in) + ATP + H2O = Na(+)(out) + ADP + phosphate + H(+)</text>
        <dbReference type="Rhea" id="RHEA:14633"/>
        <dbReference type="ChEBI" id="CHEBI:15377"/>
        <dbReference type="ChEBI" id="CHEBI:15378"/>
        <dbReference type="ChEBI" id="CHEBI:29101"/>
        <dbReference type="ChEBI" id="CHEBI:30616"/>
        <dbReference type="ChEBI" id="CHEBI:43474"/>
        <dbReference type="ChEBI" id="CHEBI:456216"/>
        <dbReference type="EC" id="7.2.2.3"/>
    </reaction>
    <physiologicalReaction direction="left-to-right" evidence="15">
        <dbReference type="Rhea" id="RHEA:14634"/>
    </physiologicalReaction>
</comment>
<comment type="subcellular location">
    <subcellularLocation>
        <location evidence="1 19">Membrane</location>
        <topology evidence="1 19">Multi-pass membrane protein</topology>
    </subcellularLocation>
</comment>
<dbReference type="Gene3D" id="3.40.50.1000">
    <property type="entry name" value="HAD superfamily/HAD-like"/>
    <property type="match status" value="1"/>
</dbReference>
<dbReference type="InterPro" id="IPR036412">
    <property type="entry name" value="HAD-like_sf"/>
</dbReference>
<dbReference type="SUPFAM" id="SSF56784">
    <property type="entry name" value="HAD-like"/>
    <property type="match status" value="1"/>
</dbReference>
<proteinExistence type="inferred from homology"/>
<dbReference type="InterPro" id="IPR006539">
    <property type="entry name" value="P-type_ATPase_IV"/>
</dbReference>
<evidence type="ECO:0000256" key="14">
    <source>
        <dbReference type="ARBA" id="ARBA00034036"/>
    </source>
</evidence>
<feature type="binding site" evidence="17">
    <location>
        <position position="550"/>
    </location>
    <ligand>
        <name>ATP</name>
        <dbReference type="ChEBI" id="CHEBI:30616"/>
    </ligand>
</feature>
<dbReference type="EC" id="7.6.2.1" evidence="19"/>
<evidence type="ECO:0000256" key="8">
    <source>
        <dbReference type="ARBA" id="ARBA00022842"/>
    </source>
</evidence>
<evidence type="ECO:0000256" key="5">
    <source>
        <dbReference type="ARBA" id="ARBA00022723"/>
    </source>
</evidence>
<comment type="cofactor">
    <cofactor evidence="18">
        <name>Mg(2+)</name>
        <dbReference type="ChEBI" id="CHEBI:18420"/>
    </cofactor>
</comment>
<evidence type="ECO:0000256" key="10">
    <source>
        <dbReference type="ARBA" id="ARBA00022989"/>
    </source>
</evidence>
<evidence type="ECO:0000256" key="13">
    <source>
        <dbReference type="ARBA" id="ARBA00023201"/>
    </source>
</evidence>
<dbReference type="PRINTS" id="PR00119">
    <property type="entry name" value="CATATPASE"/>
</dbReference>
<feature type="binding site" evidence="18">
    <location>
        <position position="674"/>
    </location>
    <ligand>
        <name>Mg(2+)</name>
        <dbReference type="ChEBI" id="CHEBI:18420"/>
    </ligand>
</feature>
<evidence type="ECO:0000256" key="17">
    <source>
        <dbReference type="PIRSR" id="PIRSR606539-2"/>
    </source>
</evidence>
<dbReference type="Pfam" id="PF03381">
    <property type="entry name" value="CDC50"/>
    <property type="match status" value="1"/>
</dbReference>
<dbReference type="EMBL" id="HBGE01065641">
    <property type="protein sequence ID" value="CAD9162584.1"/>
    <property type="molecule type" value="Transcribed_RNA"/>
</dbReference>
<feature type="binding site" evidence="17">
    <location>
        <position position="416"/>
    </location>
    <ligand>
        <name>ATP</name>
        <dbReference type="ChEBI" id="CHEBI:30616"/>
    </ligand>
</feature>
<feature type="transmembrane region" description="Helical" evidence="19">
    <location>
        <begin position="727"/>
        <end position="748"/>
    </location>
</feature>
<dbReference type="GO" id="GO:0045332">
    <property type="term" value="P:phospholipid translocation"/>
    <property type="evidence" value="ECO:0007669"/>
    <property type="project" value="TreeGrafter"/>
</dbReference>
<keyword evidence="9 19" id="KW-1278">Translocase</keyword>
<dbReference type="NCBIfam" id="TIGR01494">
    <property type="entry name" value="ATPase_P-type"/>
    <property type="match status" value="1"/>
</dbReference>
<keyword evidence="10 19" id="KW-1133">Transmembrane helix</keyword>
<dbReference type="GO" id="GO:0000287">
    <property type="term" value="F:magnesium ion binding"/>
    <property type="evidence" value="ECO:0007669"/>
    <property type="project" value="UniProtKB-UniRule"/>
</dbReference>
<dbReference type="InterPro" id="IPR005045">
    <property type="entry name" value="CDC50/LEM3_fam"/>
</dbReference>
<dbReference type="SFLD" id="SFLDS00003">
    <property type="entry name" value="Haloacid_Dehalogenase"/>
    <property type="match status" value="1"/>
</dbReference>
<feature type="binding site" evidence="17">
    <location>
        <position position="287"/>
    </location>
    <ligand>
        <name>ATP</name>
        <dbReference type="ChEBI" id="CHEBI:30616"/>
    </ligand>
</feature>
<evidence type="ECO:0000256" key="16">
    <source>
        <dbReference type="PIRSR" id="PIRSR606539-1"/>
    </source>
</evidence>
<feature type="active site" description="4-aspartylphosphate intermediate" evidence="16">
    <location>
        <position position="287"/>
    </location>
</feature>
<feature type="transmembrane region" description="Helical" evidence="19">
    <location>
        <begin position="219"/>
        <end position="241"/>
    </location>
</feature>
<feature type="binding site" evidence="17">
    <location>
        <position position="551"/>
    </location>
    <ligand>
        <name>ATP</name>
        <dbReference type="ChEBI" id="CHEBI:30616"/>
    </ligand>
</feature>
<keyword evidence="7 17" id="KW-0067">ATP-binding</keyword>
<dbReference type="InterPro" id="IPR023214">
    <property type="entry name" value="HAD_sf"/>
</dbReference>
<dbReference type="InterPro" id="IPR044492">
    <property type="entry name" value="P_typ_ATPase_HD_dom"/>
</dbReference>
<feature type="domain" description="P-type ATPase C-terminal" evidence="21">
    <location>
        <begin position="696"/>
        <end position="940"/>
    </location>
</feature>
<feature type="binding site" evidence="18">
    <location>
        <position position="670"/>
    </location>
    <ligand>
        <name>Mg(2+)</name>
        <dbReference type="ChEBI" id="CHEBI:18420"/>
    </ligand>
</feature>
<dbReference type="Pfam" id="PF13246">
    <property type="entry name" value="Cation_ATPase"/>
    <property type="match status" value="1"/>
</dbReference>
<dbReference type="Gene3D" id="3.40.1110.10">
    <property type="entry name" value="Calcium-transporting ATPase, cytoplasmic domain N"/>
    <property type="match status" value="1"/>
</dbReference>
<dbReference type="SFLD" id="SFLDG00002">
    <property type="entry name" value="C1.7:_P-type_atpase_like"/>
    <property type="match status" value="1"/>
</dbReference>
<evidence type="ECO:0000256" key="7">
    <source>
        <dbReference type="ARBA" id="ARBA00022840"/>
    </source>
</evidence>
<dbReference type="GO" id="GO:0005886">
    <property type="term" value="C:plasma membrane"/>
    <property type="evidence" value="ECO:0007669"/>
    <property type="project" value="TreeGrafter"/>
</dbReference>
<evidence type="ECO:0000256" key="20">
    <source>
        <dbReference type="SAM" id="MobiDB-lite"/>
    </source>
</evidence>
<gene>
    <name evidence="22" type="ORF">ACAT0790_LOCUS39349</name>
</gene>
<evidence type="ECO:0000313" key="22">
    <source>
        <dbReference type="EMBL" id="CAD9162584.1"/>
    </source>
</evidence>
<comment type="similarity">
    <text evidence="3">Belongs to the CDC50/LEM3 family.</text>
</comment>
<feature type="binding site" evidence="17">
    <location>
        <position position="642"/>
    </location>
    <ligand>
        <name>ATP</name>
        <dbReference type="ChEBI" id="CHEBI:30616"/>
    </ligand>
</feature>
<keyword evidence="5 18" id="KW-0479">Metal-binding</keyword>
<evidence type="ECO:0000256" key="1">
    <source>
        <dbReference type="ARBA" id="ARBA00004141"/>
    </source>
</evidence>
<evidence type="ECO:0000256" key="19">
    <source>
        <dbReference type="RuleBase" id="RU362033"/>
    </source>
</evidence>
<dbReference type="InterPro" id="IPR001757">
    <property type="entry name" value="P_typ_ATPase"/>
</dbReference>
<feature type="binding site" evidence="17">
    <location>
        <position position="370"/>
    </location>
    <ligand>
        <name>ATP</name>
        <dbReference type="ChEBI" id="CHEBI:30616"/>
    </ligand>
</feature>
<keyword evidence="13" id="KW-0406">Ion transport</keyword>
<feature type="binding site" evidence="17">
    <location>
        <position position="673"/>
    </location>
    <ligand>
        <name>ATP</name>
        <dbReference type="ChEBI" id="CHEBI:30616"/>
    </ligand>
</feature>
<feature type="binding site" evidence="17">
    <location>
        <position position="439"/>
    </location>
    <ligand>
        <name>ATP</name>
        <dbReference type="ChEBI" id="CHEBI:30616"/>
    </ligand>
</feature>
<evidence type="ECO:0000256" key="11">
    <source>
        <dbReference type="ARBA" id="ARBA00023053"/>
    </source>
</evidence>
<dbReference type="NCBIfam" id="TIGR01652">
    <property type="entry name" value="ATPase-Plipid"/>
    <property type="match status" value="1"/>
</dbReference>
<dbReference type="PROSITE" id="PS00154">
    <property type="entry name" value="ATPASE_E1_E2"/>
    <property type="match status" value="1"/>
</dbReference>
<evidence type="ECO:0000259" key="21">
    <source>
        <dbReference type="Pfam" id="PF16212"/>
    </source>
</evidence>
<keyword evidence="4 19" id="KW-0812">Transmembrane</keyword>
<dbReference type="SUPFAM" id="SSF81665">
    <property type="entry name" value="Calcium ATPase, transmembrane domain M"/>
    <property type="match status" value="1"/>
</dbReference>
<dbReference type="GO" id="GO:0140326">
    <property type="term" value="F:ATPase-coupled intramembrane lipid transporter activity"/>
    <property type="evidence" value="ECO:0007669"/>
    <property type="project" value="UniProtKB-EC"/>
</dbReference>